<proteinExistence type="predicted"/>
<evidence type="ECO:0000313" key="2">
    <source>
        <dbReference type="Proteomes" id="UP001222027"/>
    </source>
</evidence>
<name>A0AAV8PLU8_ENSVE</name>
<evidence type="ECO:0000313" key="1">
    <source>
        <dbReference type="EMBL" id="KAJ8460119.1"/>
    </source>
</evidence>
<dbReference type="Proteomes" id="UP001222027">
    <property type="component" value="Unassembled WGS sequence"/>
</dbReference>
<keyword evidence="2" id="KW-1185">Reference proteome</keyword>
<organism evidence="1 2">
    <name type="scientific">Ensete ventricosum</name>
    <name type="common">Abyssinian banana</name>
    <name type="synonym">Musa ensete</name>
    <dbReference type="NCBI Taxonomy" id="4639"/>
    <lineage>
        <taxon>Eukaryota</taxon>
        <taxon>Viridiplantae</taxon>
        <taxon>Streptophyta</taxon>
        <taxon>Embryophyta</taxon>
        <taxon>Tracheophyta</taxon>
        <taxon>Spermatophyta</taxon>
        <taxon>Magnoliopsida</taxon>
        <taxon>Liliopsida</taxon>
        <taxon>Zingiberales</taxon>
        <taxon>Musaceae</taxon>
        <taxon>Ensete</taxon>
    </lineage>
</organism>
<dbReference type="Gene3D" id="1.20.120.140">
    <property type="entry name" value="Signal recognition particle SRP54, nucleotide-binding domain"/>
    <property type="match status" value="1"/>
</dbReference>
<protein>
    <submittedName>
        <fullName evidence="1">Uncharacterized protein</fullName>
    </submittedName>
</protein>
<reference evidence="1 2" key="1">
    <citation type="submission" date="2022-12" db="EMBL/GenBank/DDBJ databases">
        <title>Chromosome-scale assembly of the Ensete ventricosum genome.</title>
        <authorList>
            <person name="Dussert Y."/>
            <person name="Stocks J."/>
            <person name="Wendawek A."/>
            <person name="Woldeyes F."/>
            <person name="Nichols R.A."/>
            <person name="Borrell J.S."/>
        </authorList>
    </citation>
    <scope>NUCLEOTIDE SEQUENCE [LARGE SCALE GENOMIC DNA]</scope>
    <source>
        <strain evidence="2">cv. Maze</strain>
        <tissue evidence="1">Seeds</tissue>
    </source>
</reference>
<accession>A0AAV8PLU8</accession>
<gene>
    <name evidence="1" type="ORF">OPV22_033045</name>
</gene>
<sequence>MLSECLIDISARAAVGRRPVEAGPRRHAGQHQVIKRNVNRDNLAAGHNKYPIIRQSVFNEHCKILDPGFWEDHSLYETCILLSQEGMRTNISFADTFIAGAFDQLMQKCNKNQNSLVWK</sequence>
<comment type="caution">
    <text evidence="1">The sequence shown here is derived from an EMBL/GenBank/DDBJ whole genome shotgun (WGS) entry which is preliminary data.</text>
</comment>
<dbReference type="AlphaFoldDB" id="A0AAV8PLU8"/>
<dbReference type="InterPro" id="IPR042101">
    <property type="entry name" value="SRP54_N_sf"/>
</dbReference>
<dbReference type="EMBL" id="JAQQAF010000009">
    <property type="protein sequence ID" value="KAJ8460119.1"/>
    <property type="molecule type" value="Genomic_DNA"/>
</dbReference>